<feature type="domain" description="Heterokaryon incompatibility" evidence="1">
    <location>
        <begin position="152"/>
        <end position="285"/>
    </location>
</feature>
<dbReference type="InterPro" id="IPR010730">
    <property type="entry name" value="HET"/>
</dbReference>
<dbReference type="PANTHER" id="PTHR33112:SF1">
    <property type="entry name" value="HETEROKARYON INCOMPATIBILITY DOMAIN-CONTAINING PROTEIN"/>
    <property type="match status" value="1"/>
</dbReference>
<organism evidence="2 3">
    <name type="scientific">Cadophora malorum</name>
    <dbReference type="NCBI Taxonomy" id="108018"/>
    <lineage>
        <taxon>Eukaryota</taxon>
        <taxon>Fungi</taxon>
        <taxon>Dikarya</taxon>
        <taxon>Ascomycota</taxon>
        <taxon>Pezizomycotina</taxon>
        <taxon>Leotiomycetes</taxon>
        <taxon>Helotiales</taxon>
        <taxon>Ploettnerulaceae</taxon>
        <taxon>Cadophora</taxon>
    </lineage>
</organism>
<accession>A0A8H7W8N2</accession>
<dbReference type="PANTHER" id="PTHR33112">
    <property type="entry name" value="DOMAIN PROTEIN, PUTATIVE-RELATED"/>
    <property type="match status" value="1"/>
</dbReference>
<proteinExistence type="predicted"/>
<evidence type="ECO:0000313" key="3">
    <source>
        <dbReference type="Proteomes" id="UP000664132"/>
    </source>
</evidence>
<protein>
    <recommendedName>
        <fullName evidence="1">Heterokaryon incompatibility domain-containing protein</fullName>
    </recommendedName>
</protein>
<dbReference type="AlphaFoldDB" id="A0A8H7W8N2"/>
<sequence length="673" mass="76164">MFSTPASGGSRYEETFTVNSRASSSRKACAFCDFLVSMGPSDPPAGGLVQLEISNTASDYFPLLKGSSSAVLRVRCRSSFDGDRYFVSQSDPESPVRRAEETRLNYDSIQKWLKICQALHPNRCRPTYVDVPGMRLIDCEMKTIILASDQKYVTLSYLWGADEAETPFPDQLLEPLPRTIEDAMTVTQCLGFRYLWIDRYCIDQRNKSETSTQLQAMGSIYRNSHLTIIAAAGDDPSFGLPGVSKQPRHSMPEAKIGRMYLREILHISHLVNLSRWDSRGWTYQEGILATRRLVFTEQQVFFECHGMCCYETLDLDYAAMHSPECEQLESEYFTIPPGRPGERIGMFPAGYGGDAGDIYIQIARYTGRNLSHDSDRLKAFLGILEAFESGKHGVRHHWGIPILPFPDSGSPKKFSMLSFVFGLLWGHKFRDGNIRIKHLPSWSWAGMLGSVEFDYQMGDGSFWSITELLDEVQVEMELQSGDRISWEAFHSSYKALNNGSIGQGLSPYIHLSGWNAPARTTPLRNTIDGNNGDERSLANYRILSIEMDDGSSISHEVFMPDIAQCEVLVLGKARGEVFMLVVRKMEYTHDQGKDEDGGDCGNRNGDVYERVQRVFAASYGDPEVAKWSVKNKEGKERRFEYRDEATHDLPRKIWGEEWWRLMKGGGMKTFRLG</sequence>
<gene>
    <name evidence="2" type="ORF">IFR04_005587</name>
</gene>
<dbReference type="Pfam" id="PF06985">
    <property type="entry name" value="HET"/>
    <property type="match status" value="1"/>
</dbReference>
<reference evidence="2" key="1">
    <citation type="submission" date="2021-02" db="EMBL/GenBank/DDBJ databases">
        <title>Genome sequence Cadophora malorum strain M34.</title>
        <authorList>
            <person name="Stefanovic E."/>
            <person name="Vu D."/>
            <person name="Scully C."/>
            <person name="Dijksterhuis J."/>
            <person name="Roader J."/>
            <person name="Houbraken J."/>
        </authorList>
    </citation>
    <scope>NUCLEOTIDE SEQUENCE</scope>
    <source>
        <strain evidence="2">M34</strain>
    </source>
</reference>
<dbReference type="EMBL" id="JAFJYH010000068">
    <property type="protein sequence ID" value="KAG4421285.1"/>
    <property type="molecule type" value="Genomic_DNA"/>
</dbReference>
<dbReference type="Proteomes" id="UP000664132">
    <property type="component" value="Unassembled WGS sequence"/>
</dbReference>
<evidence type="ECO:0000259" key="1">
    <source>
        <dbReference type="Pfam" id="PF06985"/>
    </source>
</evidence>
<comment type="caution">
    <text evidence="2">The sequence shown here is derived from an EMBL/GenBank/DDBJ whole genome shotgun (WGS) entry which is preliminary data.</text>
</comment>
<evidence type="ECO:0000313" key="2">
    <source>
        <dbReference type="EMBL" id="KAG4421285.1"/>
    </source>
</evidence>
<name>A0A8H7W8N2_9HELO</name>
<dbReference type="OrthoDB" id="5428863at2759"/>
<keyword evidence="3" id="KW-1185">Reference proteome</keyword>